<comment type="caution">
    <text evidence="1">The sequence shown here is derived from an EMBL/GenBank/DDBJ whole genome shotgun (WGS) entry which is preliminary data.</text>
</comment>
<name>A0A0F8XD48_9ZZZZ</name>
<evidence type="ECO:0000313" key="1">
    <source>
        <dbReference type="EMBL" id="KKK58850.1"/>
    </source>
</evidence>
<reference evidence="1" key="1">
    <citation type="journal article" date="2015" name="Nature">
        <title>Complex archaea that bridge the gap between prokaryotes and eukaryotes.</title>
        <authorList>
            <person name="Spang A."/>
            <person name="Saw J.H."/>
            <person name="Jorgensen S.L."/>
            <person name="Zaremba-Niedzwiedzka K."/>
            <person name="Martijn J."/>
            <person name="Lind A.E."/>
            <person name="van Eijk R."/>
            <person name="Schleper C."/>
            <person name="Guy L."/>
            <person name="Ettema T.J."/>
        </authorList>
    </citation>
    <scope>NUCLEOTIDE SEQUENCE</scope>
</reference>
<protein>
    <submittedName>
        <fullName evidence="1">Uncharacterized protein</fullName>
    </submittedName>
</protein>
<accession>A0A0F8XD48</accession>
<feature type="non-terminal residue" evidence="1">
    <location>
        <position position="151"/>
    </location>
</feature>
<sequence length="151" mass="16927">MAVTIAIDQLNTDTRDLYLRTVEDQVHDRIPLIHKLKRMNRVNTKGGVNIRKPMRYAKNTQTEHYVKGATMGSATESKRTAAKFTWAYTQTPIKYDVDDEIMNNGDEAIVDTITEEVKAAQEDQVDTLSQNFFGQYITAGTVDGSGDVPVV</sequence>
<proteinExistence type="predicted"/>
<organism evidence="1">
    <name type="scientific">marine sediment metagenome</name>
    <dbReference type="NCBI Taxonomy" id="412755"/>
    <lineage>
        <taxon>unclassified sequences</taxon>
        <taxon>metagenomes</taxon>
        <taxon>ecological metagenomes</taxon>
    </lineage>
</organism>
<gene>
    <name evidence="1" type="ORF">LCGC14_3040260</name>
</gene>
<dbReference type="AlphaFoldDB" id="A0A0F8XD48"/>
<dbReference type="EMBL" id="LAZR01063771">
    <property type="protein sequence ID" value="KKK58850.1"/>
    <property type="molecule type" value="Genomic_DNA"/>
</dbReference>